<name>A0A1Y2SX05_9BIFI</name>
<evidence type="ECO:0000256" key="1">
    <source>
        <dbReference type="SAM" id="MobiDB-lite"/>
    </source>
</evidence>
<protein>
    <recommendedName>
        <fullName evidence="3">Helix-hairpin-helix DNA-binding motif class 1 domain-containing protein</fullName>
    </recommendedName>
</protein>
<sequence>MLLTLVISGRIWQGRSMTLSTDDVLQELRTVSPTDSVDSLLVRGALAPGRVEADSAARSSSSASFGADRRRRHAASGSSSLWTALFRGRVTSEHASGRRYRLPHVLGSPLYGAVAILILILALSTSLTLLLIQAVNISRLDTPAVHSVAIAAPEEKKEQASAPQTPVEAPAQSPVLPQPQVASASAAPSAPAAPAAPSAPSAPAADPAPVSAPEAAGVNVNTASKEELEQIPGVGPVTAQRILDYRTAHGAFSSIDQLTRVSGIGTKTLEKMRNHVRVQ</sequence>
<dbReference type="OrthoDB" id="9758724at2"/>
<organism evidence="4 5">
    <name type="scientific">Alloscardovia macacae</name>
    <dbReference type="NCBI Taxonomy" id="1160091"/>
    <lineage>
        <taxon>Bacteria</taxon>
        <taxon>Bacillati</taxon>
        <taxon>Actinomycetota</taxon>
        <taxon>Actinomycetes</taxon>
        <taxon>Bifidobacteriales</taxon>
        <taxon>Bifidobacteriaceae</taxon>
        <taxon>Alloscardovia</taxon>
    </lineage>
</organism>
<dbReference type="NCBIfam" id="TIGR00426">
    <property type="entry name" value="competence protein ComEA helix-hairpin-helix repeat region"/>
    <property type="match status" value="1"/>
</dbReference>
<proteinExistence type="predicted"/>
<feature type="transmembrane region" description="Helical" evidence="2">
    <location>
        <begin position="110"/>
        <end position="132"/>
    </location>
</feature>
<feature type="domain" description="Helix-hairpin-helix DNA-binding motif class 1" evidence="3">
    <location>
        <begin position="226"/>
        <end position="245"/>
    </location>
</feature>
<dbReference type="GO" id="GO:0006281">
    <property type="term" value="P:DNA repair"/>
    <property type="evidence" value="ECO:0007669"/>
    <property type="project" value="InterPro"/>
</dbReference>
<dbReference type="GO" id="GO:0015628">
    <property type="term" value="P:protein secretion by the type II secretion system"/>
    <property type="evidence" value="ECO:0007669"/>
    <property type="project" value="TreeGrafter"/>
</dbReference>
<evidence type="ECO:0000313" key="5">
    <source>
        <dbReference type="Proteomes" id="UP000243540"/>
    </source>
</evidence>
<reference evidence="4 5" key="1">
    <citation type="submission" date="2017-04" db="EMBL/GenBank/DDBJ databases">
        <title>Draft genome sequences of Alloscardovia macacae UMA81211 and UMA81212 isolated from the feces of a rhesus macaque (Macaca mulatta).</title>
        <authorList>
            <person name="Albert K."/>
            <person name="Sela D.A."/>
        </authorList>
    </citation>
    <scope>NUCLEOTIDE SEQUENCE [LARGE SCALE GENOMIC DNA]</scope>
    <source>
        <strain evidence="4 5">UMA81212</strain>
    </source>
</reference>
<keyword evidence="2" id="KW-1133">Transmembrane helix</keyword>
<dbReference type="STRING" id="1160091.B9T39_06705"/>
<keyword evidence="2" id="KW-0812">Transmembrane</keyword>
<dbReference type="GO" id="GO:0003677">
    <property type="term" value="F:DNA binding"/>
    <property type="evidence" value="ECO:0007669"/>
    <property type="project" value="InterPro"/>
</dbReference>
<evidence type="ECO:0000259" key="3">
    <source>
        <dbReference type="SMART" id="SM00278"/>
    </source>
</evidence>
<evidence type="ECO:0000256" key="2">
    <source>
        <dbReference type="SAM" id="Phobius"/>
    </source>
</evidence>
<dbReference type="Proteomes" id="UP000243540">
    <property type="component" value="Unassembled WGS sequence"/>
</dbReference>
<dbReference type="InterPro" id="IPR004509">
    <property type="entry name" value="Competence_ComEA_HhH"/>
</dbReference>
<dbReference type="InterPro" id="IPR051675">
    <property type="entry name" value="Endo/Exo/Phosphatase_dom_1"/>
</dbReference>
<dbReference type="Gene3D" id="1.10.150.320">
    <property type="entry name" value="Photosystem II 12 kDa extrinsic protein"/>
    <property type="match status" value="1"/>
</dbReference>
<dbReference type="SUPFAM" id="SSF47781">
    <property type="entry name" value="RuvA domain 2-like"/>
    <property type="match status" value="1"/>
</dbReference>
<evidence type="ECO:0000313" key="4">
    <source>
        <dbReference type="EMBL" id="OTA28466.1"/>
    </source>
</evidence>
<dbReference type="Pfam" id="PF12836">
    <property type="entry name" value="HHH_3"/>
    <property type="match status" value="1"/>
</dbReference>
<dbReference type="EMBL" id="NEKC01000016">
    <property type="protein sequence ID" value="OTA28466.1"/>
    <property type="molecule type" value="Genomic_DNA"/>
</dbReference>
<comment type="caution">
    <text evidence="4">The sequence shown here is derived from an EMBL/GenBank/DDBJ whole genome shotgun (WGS) entry which is preliminary data.</text>
</comment>
<dbReference type="InterPro" id="IPR003583">
    <property type="entry name" value="Hlx-hairpin-Hlx_DNA-bd_motif"/>
</dbReference>
<dbReference type="SMART" id="SM00278">
    <property type="entry name" value="HhH1"/>
    <property type="match status" value="2"/>
</dbReference>
<keyword evidence="2" id="KW-0472">Membrane</keyword>
<feature type="compositionally biased region" description="Low complexity" evidence="1">
    <location>
        <begin position="182"/>
        <end position="213"/>
    </location>
</feature>
<accession>A0A1Y2SX05</accession>
<dbReference type="AlphaFoldDB" id="A0A1Y2SX05"/>
<dbReference type="GO" id="GO:0015627">
    <property type="term" value="C:type II protein secretion system complex"/>
    <property type="evidence" value="ECO:0007669"/>
    <property type="project" value="TreeGrafter"/>
</dbReference>
<feature type="domain" description="Helix-hairpin-helix DNA-binding motif class 1" evidence="3">
    <location>
        <begin position="256"/>
        <end position="275"/>
    </location>
</feature>
<dbReference type="PANTHER" id="PTHR21180:SF32">
    <property type="entry name" value="ENDONUCLEASE_EXONUCLEASE_PHOSPHATASE FAMILY DOMAIN-CONTAINING PROTEIN 1"/>
    <property type="match status" value="1"/>
</dbReference>
<feature type="region of interest" description="Disordered" evidence="1">
    <location>
        <begin position="154"/>
        <end position="213"/>
    </location>
</feature>
<gene>
    <name evidence="4" type="ORF">B9T39_06705</name>
</gene>
<dbReference type="InterPro" id="IPR010994">
    <property type="entry name" value="RuvA_2-like"/>
</dbReference>
<dbReference type="PANTHER" id="PTHR21180">
    <property type="entry name" value="ENDONUCLEASE/EXONUCLEASE/PHOSPHATASE FAMILY DOMAIN-CONTAINING PROTEIN 1"/>
    <property type="match status" value="1"/>
</dbReference>